<dbReference type="AlphaFoldDB" id="F2DJ96"/>
<feature type="region of interest" description="Disordered" evidence="1">
    <location>
        <begin position="15"/>
        <end position="65"/>
    </location>
</feature>
<protein>
    <submittedName>
        <fullName evidence="2">Predicted protein</fullName>
    </submittedName>
</protein>
<sequence length="100" mass="11202">MPLVPLLSLRLRCGRLPRSPRPPLPPHPPRPYAPRPRREPSASHFCLPSSRGMGEDEDEPSSRGELRHACTGMGVALTRHGSQLKIRRMAVLVVRQGREQ</sequence>
<accession>F2DJ96</accession>
<name>F2DJ96_HORVV</name>
<reference evidence="2" key="1">
    <citation type="journal article" date="2011" name="Plant Physiol.">
        <title>Comprehensive sequence analysis of 24,783 barley full-length cDNAs derived from 12 clone libraries.</title>
        <authorList>
            <person name="Matsumoto T."/>
            <person name="Tanaka T."/>
            <person name="Sakai H."/>
            <person name="Amano N."/>
            <person name="Kanamori H."/>
            <person name="Kurita K."/>
            <person name="Kikuta A."/>
            <person name="Kamiya K."/>
            <person name="Yamamoto M."/>
            <person name="Ikawa H."/>
            <person name="Fujii N."/>
            <person name="Hori K."/>
            <person name="Itoh T."/>
            <person name="Sato K."/>
        </authorList>
    </citation>
    <scope>NUCLEOTIDE SEQUENCE</scope>
    <source>
        <tissue evidence="2">Shoot and root</tissue>
    </source>
</reference>
<evidence type="ECO:0000313" key="2">
    <source>
        <dbReference type="EMBL" id="BAJ95167.1"/>
    </source>
</evidence>
<feature type="compositionally biased region" description="Pro residues" evidence="1">
    <location>
        <begin position="19"/>
        <end position="34"/>
    </location>
</feature>
<organism evidence="2">
    <name type="scientific">Hordeum vulgare subsp. vulgare</name>
    <name type="common">Domesticated barley</name>
    <dbReference type="NCBI Taxonomy" id="112509"/>
    <lineage>
        <taxon>Eukaryota</taxon>
        <taxon>Viridiplantae</taxon>
        <taxon>Streptophyta</taxon>
        <taxon>Embryophyta</taxon>
        <taxon>Tracheophyta</taxon>
        <taxon>Spermatophyta</taxon>
        <taxon>Magnoliopsida</taxon>
        <taxon>Liliopsida</taxon>
        <taxon>Poales</taxon>
        <taxon>Poaceae</taxon>
        <taxon>BOP clade</taxon>
        <taxon>Pooideae</taxon>
        <taxon>Triticodae</taxon>
        <taxon>Triticeae</taxon>
        <taxon>Hordeinae</taxon>
        <taxon>Hordeum</taxon>
    </lineage>
</organism>
<proteinExistence type="evidence at transcript level"/>
<dbReference type="EMBL" id="AK363964">
    <property type="protein sequence ID" value="BAJ95167.1"/>
    <property type="molecule type" value="mRNA"/>
</dbReference>
<evidence type="ECO:0000256" key="1">
    <source>
        <dbReference type="SAM" id="MobiDB-lite"/>
    </source>
</evidence>